<dbReference type="WBParaSite" id="jg18921">
    <property type="protein sequence ID" value="jg18921"/>
    <property type="gene ID" value="jg18921"/>
</dbReference>
<dbReference type="Pfam" id="PF13439">
    <property type="entry name" value="Glyco_transf_4"/>
    <property type="match status" value="1"/>
</dbReference>
<dbReference type="Gene3D" id="3.40.50.2000">
    <property type="entry name" value="Glycogen Phosphorylase B"/>
    <property type="match status" value="2"/>
</dbReference>
<comment type="function">
    <text evidence="1">Mannosylates Man(2)GlcNAc(2)-dolichol diphosphate and Man(1)GlcNAc(2)-dolichol diphosphate to form Man(3)GlcNAc(2)-dolichol diphosphate.</text>
</comment>
<comment type="pathway">
    <text evidence="1">Protein modification; protein glycosylation.</text>
</comment>
<evidence type="ECO:0000259" key="2">
    <source>
        <dbReference type="Pfam" id="PF13439"/>
    </source>
</evidence>
<keyword evidence="1" id="KW-1133">Transmembrane helix</keyword>
<dbReference type="AlphaFoldDB" id="A0A915DG71"/>
<proteinExistence type="inferred from homology"/>
<dbReference type="InterPro" id="IPR027054">
    <property type="entry name" value="ALG2"/>
</dbReference>
<comment type="subcellular location">
    <subcellularLocation>
        <location evidence="1">Endoplasmic reticulum membrane</location>
        <topology evidence="1">Single-pass membrane protein</topology>
    </subcellularLocation>
</comment>
<dbReference type="SUPFAM" id="SSF53756">
    <property type="entry name" value="UDP-Glycosyltransferase/glycogen phosphorylase"/>
    <property type="match status" value="1"/>
</dbReference>
<name>A0A915DG71_9BILA</name>
<keyword evidence="1" id="KW-0472">Membrane</keyword>
<dbReference type="GO" id="GO:0005789">
    <property type="term" value="C:endoplasmic reticulum membrane"/>
    <property type="evidence" value="ECO:0007669"/>
    <property type="project" value="UniProtKB-SubCell"/>
</dbReference>
<protein>
    <recommendedName>
        <fullName evidence="1">Alpha-1,3/1,6-mannosyltransferase ALG2</fullName>
        <ecNumber evidence="1">2.4.1.132</ecNumber>
        <ecNumber evidence="1">2.4.1.257</ecNumber>
    </recommendedName>
    <alternativeName>
        <fullName evidence="1">GDP-Man:Man(1)GlcNAc(2)-PP-Dol alpha-1,3-mannosyltransferase</fullName>
    </alternativeName>
</protein>
<keyword evidence="1" id="KW-0808">Transferase</keyword>
<dbReference type="PANTHER" id="PTHR45918:SF2">
    <property type="entry name" value="ALPHA-1,3_1,6-MANNOSYLTRANSFERASE ALG2"/>
    <property type="match status" value="1"/>
</dbReference>
<dbReference type="EC" id="2.4.1.132" evidence="1"/>
<comment type="catalytic activity">
    <reaction evidence="1">
        <text>a beta-D-Man-(1-&gt;4)-beta-D-GlcNAc-(1-&gt;4)-alpha-D-GlcNAc-diphospho-di-trans,poly-cis-dolichol + GDP-alpha-D-mannose = an alpha-D-Man-(1-&gt;3)-beta-D-Man-(1-&gt;4)-beta-D-GlcNAc-(1-&gt;4)-alpha-D-GlcNAc-diphospho-di-trans,poly-cis-dolichol + GDP + H(+)</text>
        <dbReference type="Rhea" id="RHEA:29515"/>
        <dbReference type="Rhea" id="RHEA-COMP:19511"/>
        <dbReference type="Rhea" id="RHEA-COMP:19513"/>
        <dbReference type="ChEBI" id="CHEBI:15378"/>
        <dbReference type="ChEBI" id="CHEBI:57527"/>
        <dbReference type="ChEBI" id="CHEBI:58189"/>
        <dbReference type="ChEBI" id="CHEBI:58472"/>
        <dbReference type="ChEBI" id="CHEBI:132510"/>
        <dbReference type="EC" id="2.4.1.132"/>
    </reaction>
    <physiologicalReaction direction="left-to-right" evidence="1">
        <dbReference type="Rhea" id="RHEA:29516"/>
    </physiologicalReaction>
</comment>
<dbReference type="GO" id="GO:0004378">
    <property type="term" value="F:GDP-Man:Man(1)GlcNAc(2)-PP-Dol alpha-1,3-mannosyltransferase activity"/>
    <property type="evidence" value="ECO:0007669"/>
    <property type="project" value="UniProtKB-UniRule"/>
</dbReference>
<organism evidence="3 4">
    <name type="scientific">Ditylenchus dipsaci</name>
    <dbReference type="NCBI Taxonomy" id="166011"/>
    <lineage>
        <taxon>Eukaryota</taxon>
        <taxon>Metazoa</taxon>
        <taxon>Ecdysozoa</taxon>
        <taxon>Nematoda</taxon>
        <taxon>Chromadorea</taxon>
        <taxon>Rhabditida</taxon>
        <taxon>Tylenchina</taxon>
        <taxon>Tylenchomorpha</taxon>
        <taxon>Sphaerularioidea</taxon>
        <taxon>Anguinidae</taxon>
        <taxon>Anguininae</taxon>
        <taxon>Ditylenchus</taxon>
    </lineage>
</organism>
<dbReference type="PANTHER" id="PTHR45918">
    <property type="entry name" value="ALPHA-1,3/1,6-MANNOSYLTRANSFERASE ALG2"/>
    <property type="match status" value="1"/>
</dbReference>
<keyword evidence="1" id="KW-0812">Transmembrane</keyword>
<dbReference type="Proteomes" id="UP000887574">
    <property type="component" value="Unplaced"/>
</dbReference>
<dbReference type="GO" id="GO:0102704">
    <property type="term" value="F:GDP-Man:Man(2)GlcNAc(2)-PP-Dol alpha-1,6-mannosyltransferase activity"/>
    <property type="evidence" value="ECO:0007669"/>
    <property type="project" value="UniProtKB-UniRule"/>
</dbReference>
<feature type="domain" description="Glycosyltransferase subfamily 4-like N-terminal" evidence="2">
    <location>
        <begin position="76"/>
        <end position="215"/>
    </location>
</feature>
<keyword evidence="1" id="KW-0328">Glycosyltransferase</keyword>
<comment type="catalytic activity">
    <reaction evidence="1">
        <text>an alpha-D-Man-(1-&gt;3)-beta-D-Man-(1-&gt;4)-beta-D-GlcNAc-(1-&gt;4)-alpha-D-GlcNAc-diphospho-di-trans,poly-cis-dolichol + GDP-alpha-D-mannose = an alpha-D-Man-(1-&gt;3)-[alpha-D-Man-(1-&gt;6)]-beta-D-Man-(1-&gt;4)-beta-D-GlcNAc-(1-&gt;4)-alpha-D-GlcNAc-diphospho-di-trans,poly-cis-dolichol + GDP + H(+)</text>
        <dbReference type="Rhea" id="RHEA:29519"/>
        <dbReference type="Rhea" id="RHEA-COMP:19513"/>
        <dbReference type="Rhea" id="RHEA-COMP:19515"/>
        <dbReference type="ChEBI" id="CHEBI:15378"/>
        <dbReference type="ChEBI" id="CHEBI:57527"/>
        <dbReference type="ChEBI" id="CHEBI:58189"/>
        <dbReference type="ChEBI" id="CHEBI:132510"/>
        <dbReference type="ChEBI" id="CHEBI:132511"/>
        <dbReference type="EC" id="2.4.1.257"/>
    </reaction>
    <physiologicalReaction direction="left-to-right" evidence="1">
        <dbReference type="Rhea" id="RHEA:29520"/>
    </physiologicalReaction>
</comment>
<evidence type="ECO:0000313" key="4">
    <source>
        <dbReference type="WBParaSite" id="jg18921"/>
    </source>
</evidence>
<accession>A0A915DG71</accession>
<evidence type="ECO:0000256" key="1">
    <source>
        <dbReference type="RuleBase" id="RU367136"/>
    </source>
</evidence>
<dbReference type="EC" id="2.4.1.257" evidence="1"/>
<sequence>MSFKSGNLFLLYKPLFLSLYIFGLIICVPASALIWFVRRKLFNESWDFIGTGKAVVAVPCSLLSSTRSSGTAVQTHFAAGGHRVVWLTTMIDEYWANEDFSGVDIHQVRVPLHPGDWFSQNVALGYHLILSGLTPDLIVVDHSASCVPMLKWRFPLCKVLFYCHFPQQLVTPSRLFLYRWYSQLISLIEARLYEKADVIMVNSKFTASQFQKLCQLFPRTRYMWSTLLPNDFLTSGRPISRLCRPVNDRYVFLSMNRFWPEKRLDIILEAAAILKKKGLNPEIKLAGSVMHTFQNREYITRCCNPIQCDSALYTPPLEHFGIVPIEALEQRRPVIIKEPCGKLLAEAMINHMQKGAWEALDYDKTYACQRERFERDFSLSGFGRRIDEALVKLFPKSVYSPVVVEPKRSVQPFWGISAILVMKHNKVIRSGMVETLAVDIPNRQAIGYNT</sequence>
<feature type="transmembrane region" description="Helical" evidence="1">
    <location>
        <begin position="15"/>
        <end position="37"/>
    </location>
</feature>
<dbReference type="InterPro" id="IPR028098">
    <property type="entry name" value="Glyco_trans_4-like_N"/>
</dbReference>
<comment type="similarity">
    <text evidence="1">Belongs to the glycosyltransferase group 1 family.</text>
</comment>
<keyword evidence="3" id="KW-1185">Reference proteome</keyword>
<reference evidence="4" key="1">
    <citation type="submission" date="2022-11" db="UniProtKB">
        <authorList>
            <consortium name="WormBaseParasite"/>
        </authorList>
    </citation>
    <scope>IDENTIFICATION</scope>
</reference>
<evidence type="ECO:0000313" key="3">
    <source>
        <dbReference type="Proteomes" id="UP000887574"/>
    </source>
</evidence>